<dbReference type="Proteomes" id="UP001243846">
    <property type="component" value="Unassembled WGS sequence"/>
</dbReference>
<keyword evidence="2" id="KW-1185">Reference proteome</keyword>
<gene>
    <name evidence="1" type="ORF">QWZ10_24895</name>
</gene>
<organism evidence="1 2">
    <name type="scientific">Paracoccus cavernae</name>
    <dbReference type="NCBI Taxonomy" id="1571207"/>
    <lineage>
        <taxon>Bacteria</taxon>
        <taxon>Pseudomonadati</taxon>
        <taxon>Pseudomonadota</taxon>
        <taxon>Alphaproteobacteria</taxon>
        <taxon>Rhodobacterales</taxon>
        <taxon>Paracoccaceae</taxon>
        <taxon>Paracoccus</taxon>
    </lineage>
</organism>
<evidence type="ECO:0000313" key="2">
    <source>
        <dbReference type="Proteomes" id="UP001243846"/>
    </source>
</evidence>
<name>A0ABT8DBR4_9RHOB</name>
<accession>A0ABT8DBR4</accession>
<comment type="caution">
    <text evidence="1">The sequence shown here is derived from an EMBL/GenBank/DDBJ whole genome shotgun (WGS) entry which is preliminary data.</text>
</comment>
<protein>
    <submittedName>
        <fullName evidence="1">Uncharacterized protein</fullName>
    </submittedName>
</protein>
<dbReference type="EMBL" id="JAUFRC010000003">
    <property type="protein sequence ID" value="MDN3714228.1"/>
    <property type="molecule type" value="Genomic_DNA"/>
</dbReference>
<evidence type="ECO:0000313" key="1">
    <source>
        <dbReference type="EMBL" id="MDN3714228.1"/>
    </source>
</evidence>
<reference evidence="2" key="1">
    <citation type="journal article" date="2019" name="Int. J. Syst. Evol. Microbiol.">
        <title>The Global Catalogue of Microorganisms (GCM) 10K type strain sequencing project: providing services to taxonomists for standard genome sequencing and annotation.</title>
        <authorList>
            <consortium name="The Broad Institute Genomics Platform"/>
            <consortium name="The Broad Institute Genome Sequencing Center for Infectious Disease"/>
            <person name="Wu L."/>
            <person name="Ma J."/>
        </authorList>
    </citation>
    <scope>NUCLEOTIDE SEQUENCE [LARGE SCALE GENOMIC DNA]</scope>
    <source>
        <strain evidence="2">CECT 8482</strain>
    </source>
</reference>
<proteinExistence type="predicted"/>
<sequence>MMKASQTQDDQHEEHRPDVQVIAPEKLAHGVFATHGDLADHADELPAYQHGHAPMKGAGHGAETSLIVHYLHLFHPCGLWLESG</sequence>